<accession>A0ABR2F9W3</accession>
<evidence type="ECO:0000256" key="1">
    <source>
        <dbReference type="ARBA" id="ARBA00022741"/>
    </source>
</evidence>
<dbReference type="PROSITE" id="PS50011">
    <property type="entry name" value="PROTEIN_KINASE_DOM"/>
    <property type="match status" value="1"/>
</dbReference>
<comment type="caution">
    <text evidence="4">The sequence shown here is derived from an EMBL/GenBank/DDBJ whole genome shotgun (WGS) entry which is preliminary data.</text>
</comment>
<reference evidence="4 5" key="1">
    <citation type="journal article" date="2024" name="G3 (Bethesda)">
        <title>Genome assembly of Hibiscus sabdariffa L. provides insights into metabolisms of medicinal natural products.</title>
        <authorList>
            <person name="Kim T."/>
        </authorList>
    </citation>
    <scope>NUCLEOTIDE SEQUENCE [LARGE SCALE GENOMIC DNA]</scope>
    <source>
        <strain evidence="4">TK-2024</strain>
        <tissue evidence="4">Old leaves</tissue>
    </source>
</reference>
<dbReference type="InterPro" id="IPR050528">
    <property type="entry name" value="L-type_Lectin-RKs"/>
</dbReference>
<protein>
    <recommendedName>
        <fullName evidence="3">Protein kinase domain-containing protein</fullName>
    </recommendedName>
</protein>
<dbReference type="InterPro" id="IPR011009">
    <property type="entry name" value="Kinase-like_dom_sf"/>
</dbReference>
<evidence type="ECO:0000313" key="5">
    <source>
        <dbReference type="Proteomes" id="UP001472677"/>
    </source>
</evidence>
<gene>
    <name evidence="4" type="ORF">V6N12_062699</name>
</gene>
<keyword evidence="5" id="KW-1185">Reference proteome</keyword>
<dbReference type="Gene3D" id="1.10.510.10">
    <property type="entry name" value="Transferase(Phosphotransferase) domain 1"/>
    <property type="match status" value="1"/>
</dbReference>
<dbReference type="PANTHER" id="PTHR27007">
    <property type="match status" value="1"/>
</dbReference>
<organism evidence="4 5">
    <name type="scientific">Hibiscus sabdariffa</name>
    <name type="common">roselle</name>
    <dbReference type="NCBI Taxonomy" id="183260"/>
    <lineage>
        <taxon>Eukaryota</taxon>
        <taxon>Viridiplantae</taxon>
        <taxon>Streptophyta</taxon>
        <taxon>Embryophyta</taxon>
        <taxon>Tracheophyta</taxon>
        <taxon>Spermatophyta</taxon>
        <taxon>Magnoliopsida</taxon>
        <taxon>eudicotyledons</taxon>
        <taxon>Gunneridae</taxon>
        <taxon>Pentapetalae</taxon>
        <taxon>rosids</taxon>
        <taxon>malvids</taxon>
        <taxon>Malvales</taxon>
        <taxon>Malvaceae</taxon>
        <taxon>Malvoideae</taxon>
        <taxon>Hibiscus</taxon>
    </lineage>
</organism>
<evidence type="ECO:0000259" key="3">
    <source>
        <dbReference type="PROSITE" id="PS50011"/>
    </source>
</evidence>
<feature type="domain" description="Protein kinase" evidence="3">
    <location>
        <begin position="1"/>
        <end position="106"/>
    </location>
</feature>
<sequence length="106" mass="11885">MQSESGHRDVKPSNALMHEDLNAKLGYFGLARTYEHDNDPQTTNIVSTLGYLAHELARTGKATTSTDVYGNGTLMLEVASRRKPFEPRNRTNETVLVDWVRGCHSH</sequence>
<dbReference type="Pfam" id="PF00069">
    <property type="entry name" value="Pkinase"/>
    <property type="match status" value="1"/>
</dbReference>
<dbReference type="EMBL" id="JBBPBM010000007">
    <property type="protein sequence ID" value="KAK8575022.1"/>
    <property type="molecule type" value="Genomic_DNA"/>
</dbReference>
<dbReference type="InterPro" id="IPR000719">
    <property type="entry name" value="Prot_kinase_dom"/>
</dbReference>
<evidence type="ECO:0000256" key="2">
    <source>
        <dbReference type="ARBA" id="ARBA00022840"/>
    </source>
</evidence>
<proteinExistence type="predicted"/>
<name>A0ABR2F9W3_9ROSI</name>
<dbReference type="SUPFAM" id="SSF56112">
    <property type="entry name" value="Protein kinase-like (PK-like)"/>
    <property type="match status" value="1"/>
</dbReference>
<keyword evidence="2" id="KW-0067">ATP-binding</keyword>
<dbReference type="Proteomes" id="UP001472677">
    <property type="component" value="Unassembled WGS sequence"/>
</dbReference>
<keyword evidence="1" id="KW-0547">Nucleotide-binding</keyword>
<evidence type="ECO:0000313" key="4">
    <source>
        <dbReference type="EMBL" id="KAK8575022.1"/>
    </source>
</evidence>